<dbReference type="Gene3D" id="3.15.10.30">
    <property type="entry name" value="Haemolymph juvenile hormone binding protein"/>
    <property type="match status" value="1"/>
</dbReference>
<evidence type="ECO:0008006" key="4">
    <source>
        <dbReference type="Google" id="ProtNLM"/>
    </source>
</evidence>
<accession>A0ABN8BFG9</accession>
<organism evidence="2 3">
    <name type="scientific">Chilo suppressalis</name>
    <name type="common">Asiatic rice borer moth</name>
    <dbReference type="NCBI Taxonomy" id="168631"/>
    <lineage>
        <taxon>Eukaryota</taxon>
        <taxon>Metazoa</taxon>
        <taxon>Ecdysozoa</taxon>
        <taxon>Arthropoda</taxon>
        <taxon>Hexapoda</taxon>
        <taxon>Insecta</taxon>
        <taxon>Pterygota</taxon>
        <taxon>Neoptera</taxon>
        <taxon>Endopterygota</taxon>
        <taxon>Lepidoptera</taxon>
        <taxon>Glossata</taxon>
        <taxon>Ditrysia</taxon>
        <taxon>Pyraloidea</taxon>
        <taxon>Crambidae</taxon>
        <taxon>Crambinae</taxon>
        <taxon>Chilo</taxon>
    </lineage>
</organism>
<reference evidence="2" key="1">
    <citation type="submission" date="2021-12" db="EMBL/GenBank/DDBJ databases">
        <authorList>
            <person name="King R."/>
        </authorList>
    </citation>
    <scope>NUCLEOTIDE SEQUENCE</scope>
</reference>
<dbReference type="SMART" id="SM00700">
    <property type="entry name" value="JHBP"/>
    <property type="match status" value="1"/>
</dbReference>
<feature type="signal peptide" evidence="1">
    <location>
        <begin position="1"/>
        <end position="20"/>
    </location>
</feature>
<evidence type="ECO:0000313" key="3">
    <source>
        <dbReference type="Proteomes" id="UP001153292"/>
    </source>
</evidence>
<dbReference type="PANTHER" id="PTHR11008">
    <property type="entry name" value="PROTEIN TAKEOUT-LIKE PROTEIN"/>
    <property type="match status" value="1"/>
</dbReference>
<dbReference type="PANTHER" id="PTHR11008:SF39">
    <property type="entry name" value="CIRCADIAN CLOCK-CONTROLLED PROTEIN-LIKE PROTEIN"/>
    <property type="match status" value="1"/>
</dbReference>
<dbReference type="Pfam" id="PF06585">
    <property type="entry name" value="JHBP"/>
    <property type="match status" value="1"/>
</dbReference>
<dbReference type="EMBL" id="OU963898">
    <property type="protein sequence ID" value="CAH0406142.1"/>
    <property type="molecule type" value="Genomic_DNA"/>
</dbReference>
<keyword evidence="1" id="KW-0732">Signal</keyword>
<evidence type="ECO:0000256" key="1">
    <source>
        <dbReference type="SAM" id="SignalP"/>
    </source>
</evidence>
<gene>
    <name evidence="2" type="ORF">CHILSU_LOCUS9514</name>
</gene>
<feature type="chain" id="PRO_5045862725" description="Hemolymph juvenile hormone binding protein" evidence="1">
    <location>
        <begin position="21"/>
        <end position="250"/>
    </location>
</feature>
<dbReference type="InterPro" id="IPR038606">
    <property type="entry name" value="To_sf"/>
</dbReference>
<sequence>MFQLKCFLIVMFNIILMCDSSTKKLPSYIEVCKRDQATISECVRHSIETLKPRLSKGLPELDVPGIEPFYVPEIVLASGGQLPLSAVGKDVKVSGAANFSIRSLTVDLDTLTIRARVRFPHLHLVGKYTVDGQILVVPIKGMGIVTSEAVKADAELVLKGQTEKRDGVEYVRFTSLRSNIAIKDYRIRLDGLFNGDKVLGDATNEAINQNRGEFFRAVKPVLEKTVSKLFLDMANKVVDGITMDDILPLP</sequence>
<evidence type="ECO:0000313" key="2">
    <source>
        <dbReference type="EMBL" id="CAH0406142.1"/>
    </source>
</evidence>
<name>A0ABN8BFG9_CHISP</name>
<dbReference type="Proteomes" id="UP001153292">
    <property type="component" value="Chromosome 5"/>
</dbReference>
<keyword evidence="3" id="KW-1185">Reference proteome</keyword>
<dbReference type="InterPro" id="IPR010562">
    <property type="entry name" value="Haemolymph_juvenile_hormone-bd"/>
</dbReference>
<proteinExistence type="predicted"/>
<protein>
    <recommendedName>
        <fullName evidence="4">Hemolymph juvenile hormone binding protein</fullName>
    </recommendedName>
</protein>